<evidence type="ECO:0000256" key="1">
    <source>
        <dbReference type="ARBA" id="ARBA00001946"/>
    </source>
</evidence>
<dbReference type="EMBL" id="GG663746">
    <property type="protein sequence ID" value="EEH53411.1"/>
    <property type="molecule type" value="Genomic_DNA"/>
</dbReference>
<feature type="region of interest" description="Disordered" evidence="9">
    <location>
        <begin position="1"/>
        <end position="68"/>
    </location>
</feature>
<dbReference type="Gene3D" id="3.90.1640.10">
    <property type="entry name" value="inorganic pyrophosphatase (n-terminal core)"/>
    <property type="match status" value="1"/>
</dbReference>
<evidence type="ECO:0000313" key="11">
    <source>
        <dbReference type="EMBL" id="EEH53411.1"/>
    </source>
</evidence>
<keyword evidence="6" id="KW-0460">Magnesium</keyword>
<evidence type="ECO:0000256" key="6">
    <source>
        <dbReference type="ARBA" id="ARBA00022842"/>
    </source>
</evidence>
<dbReference type="PANTHER" id="PTHR47788">
    <property type="entry name" value="POLYA POLYMERASE"/>
    <property type="match status" value="1"/>
</dbReference>
<feature type="compositionally biased region" description="Low complexity" evidence="9">
    <location>
        <begin position="1"/>
        <end position="14"/>
    </location>
</feature>
<dbReference type="PANTHER" id="PTHR47788:SF1">
    <property type="entry name" value="A-ADDING TRNA NUCLEOTIDYLTRANSFERASE"/>
    <property type="match status" value="1"/>
</dbReference>
<dbReference type="GO" id="GO:0016779">
    <property type="term" value="F:nucleotidyltransferase activity"/>
    <property type="evidence" value="ECO:0007669"/>
    <property type="project" value="UniProtKB-KW"/>
</dbReference>
<evidence type="ECO:0000256" key="2">
    <source>
        <dbReference type="ARBA" id="ARBA00022694"/>
    </source>
</evidence>
<dbReference type="Proteomes" id="UP000001876">
    <property type="component" value="Unassembled WGS sequence"/>
</dbReference>
<keyword evidence="4" id="KW-0479">Metal-binding</keyword>
<evidence type="ECO:0000259" key="10">
    <source>
        <dbReference type="PROSITE" id="PS51371"/>
    </source>
</evidence>
<dbReference type="STRING" id="564608.C1N3D7"/>
<keyword evidence="3" id="KW-0548">Nucleotidyltransferase</keyword>
<dbReference type="GO" id="GO:0046872">
    <property type="term" value="F:metal ion binding"/>
    <property type="evidence" value="ECO:0007669"/>
    <property type="project" value="UniProtKB-KW"/>
</dbReference>
<dbReference type="Pfam" id="PF00571">
    <property type="entry name" value="CBS"/>
    <property type="match status" value="2"/>
</dbReference>
<keyword evidence="5" id="KW-0547">Nucleotide-binding</keyword>
<dbReference type="SUPFAM" id="SSF64182">
    <property type="entry name" value="DHH phosphoesterases"/>
    <property type="match status" value="1"/>
</dbReference>
<dbReference type="GO" id="GO:0000166">
    <property type="term" value="F:nucleotide binding"/>
    <property type="evidence" value="ECO:0007669"/>
    <property type="project" value="UniProtKB-KW"/>
</dbReference>
<keyword evidence="12" id="KW-1185">Reference proteome</keyword>
<keyword evidence="8" id="KW-0129">CBS domain</keyword>
<dbReference type="eggNOG" id="ENOG502R7NG">
    <property type="taxonomic scope" value="Eukaryota"/>
</dbReference>
<organism evidence="12">
    <name type="scientific">Micromonas pusilla (strain CCMP1545)</name>
    <name type="common">Picoplanktonic green alga</name>
    <dbReference type="NCBI Taxonomy" id="564608"/>
    <lineage>
        <taxon>Eukaryota</taxon>
        <taxon>Viridiplantae</taxon>
        <taxon>Chlorophyta</taxon>
        <taxon>Mamiellophyceae</taxon>
        <taxon>Mamiellales</taxon>
        <taxon>Mamiellaceae</taxon>
        <taxon>Micromonas</taxon>
    </lineage>
</organism>
<proteinExistence type="predicted"/>
<reference evidence="11 12" key="1">
    <citation type="journal article" date="2009" name="Science">
        <title>Green evolution and dynamic adaptations revealed by genomes of the marine picoeukaryotes Micromonas.</title>
        <authorList>
            <person name="Worden A.Z."/>
            <person name="Lee J.H."/>
            <person name="Mock T."/>
            <person name="Rouze P."/>
            <person name="Simmons M.P."/>
            <person name="Aerts A.L."/>
            <person name="Allen A.E."/>
            <person name="Cuvelier M.L."/>
            <person name="Derelle E."/>
            <person name="Everett M.V."/>
            <person name="Foulon E."/>
            <person name="Grimwood J."/>
            <person name="Gundlach H."/>
            <person name="Henrissat B."/>
            <person name="Napoli C."/>
            <person name="McDonald S.M."/>
            <person name="Parker M.S."/>
            <person name="Rombauts S."/>
            <person name="Salamov A."/>
            <person name="Von Dassow P."/>
            <person name="Badger J.H."/>
            <person name="Coutinho P.M."/>
            <person name="Demir E."/>
            <person name="Dubchak I."/>
            <person name="Gentemann C."/>
            <person name="Eikrem W."/>
            <person name="Gready J.E."/>
            <person name="John U."/>
            <person name="Lanier W."/>
            <person name="Lindquist E.A."/>
            <person name="Lucas S."/>
            <person name="Mayer K.F."/>
            <person name="Moreau H."/>
            <person name="Not F."/>
            <person name="Otillar R."/>
            <person name="Panaud O."/>
            <person name="Pangilinan J."/>
            <person name="Paulsen I."/>
            <person name="Piegu B."/>
            <person name="Poliakov A."/>
            <person name="Robbens S."/>
            <person name="Schmutz J."/>
            <person name="Toulza E."/>
            <person name="Wyss T."/>
            <person name="Zelensky A."/>
            <person name="Zhou K."/>
            <person name="Armbrust E.V."/>
            <person name="Bhattacharya D."/>
            <person name="Goodenough U.W."/>
            <person name="Van de Peer Y."/>
            <person name="Grigoriev I.V."/>
        </authorList>
    </citation>
    <scope>NUCLEOTIDE SEQUENCE [LARGE SCALE GENOMIC DNA]</scope>
    <source>
        <strain evidence="11 12">CCMP1545</strain>
    </source>
</reference>
<evidence type="ECO:0000256" key="7">
    <source>
        <dbReference type="ARBA" id="ARBA00022884"/>
    </source>
</evidence>
<gene>
    <name evidence="11" type="ORF">MICPUCDRAFT_68616</name>
</gene>
<evidence type="ECO:0000256" key="3">
    <source>
        <dbReference type="ARBA" id="ARBA00022695"/>
    </source>
</evidence>
<evidence type="ECO:0000256" key="8">
    <source>
        <dbReference type="PROSITE-ProRule" id="PRU00703"/>
    </source>
</evidence>
<dbReference type="Gene3D" id="3.10.580.10">
    <property type="entry name" value="CBS-domain"/>
    <property type="match status" value="1"/>
</dbReference>
<sequence length="608" mass="64794">MAAPVAFAGALAPSPRDRSARASSSSRARAAAPPPSGRPRLGRVIRSSSSPRDAHASHDESDESAGPPLGVVLTHVSADFDTLSSAVGLAKLRDHRLGAQCTCVVLPRGASPGVSHYLALHKNKFPIKEFRAVDASRLEWVGVVDAQRRDRLADCASWLDDAKDVVVVDHHALATSDIDATERIIQEVGATATVVAEMLEAEDVKITEEDATLLGLGIHTDTGSLTFEATTPRDAKALAYCLERGASQKVLAEYVNPNLTPEQREVIARGLGSTRQTEAEGLTIAAVNVECDEYTPGMATCAKELLDLTDSDVLFMAVSYVHGKKNPYRHVSVIGRAKPVKTVDLGEVLTNAFAGGGHPKAASAAFRMDQELKTVDANPELEARRVAGDIDGILDVLVGTVVATQVPPQKTAGDVMKRAANVVSARPSMTMGEVGGLLEREHGHRSCPVISDDGVLVGVVSITEVDVAAIKGQLDRPVSGYMKLRSAVTLTTPVSECERILVENGEGCIPVVANYEDDKKAWKLAGLVTRATILNTHEYYRSKRMSGGRGFKGPPPKTKFNEVFFAEDVLSMDSIDDVEAALSAQERESLEALLPREGDKGTTSEEAS</sequence>
<dbReference type="InterPro" id="IPR001667">
    <property type="entry name" value="DDH_dom"/>
</dbReference>
<dbReference type="InterPro" id="IPR052390">
    <property type="entry name" value="tRNA_nt/polyA_polymerase"/>
</dbReference>
<feature type="domain" description="CBS" evidence="10">
    <location>
        <begin position="416"/>
        <end position="476"/>
    </location>
</feature>
<evidence type="ECO:0000313" key="12">
    <source>
        <dbReference type="Proteomes" id="UP000001876"/>
    </source>
</evidence>
<dbReference type="RefSeq" id="XP_003062592.1">
    <property type="nucleotide sequence ID" value="XM_003062546.1"/>
</dbReference>
<evidence type="ECO:0000256" key="4">
    <source>
        <dbReference type="ARBA" id="ARBA00022723"/>
    </source>
</evidence>
<dbReference type="GO" id="GO:0003723">
    <property type="term" value="F:RNA binding"/>
    <property type="evidence" value="ECO:0007669"/>
    <property type="project" value="UniProtKB-KW"/>
</dbReference>
<accession>C1N3D7</accession>
<keyword evidence="7" id="KW-0694">RNA-binding</keyword>
<keyword evidence="2" id="KW-0819">tRNA processing</keyword>
<evidence type="ECO:0000256" key="9">
    <source>
        <dbReference type="SAM" id="MobiDB-lite"/>
    </source>
</evidence>
<protein>
    <submittedName>
        <fullName evidence="11">Predicted protein</fullName>
    </submittedName>
</protein>
<dbReference type="PROSITE" id="PS51371">
    <property type="entry name" value="CBS"/>
    <property type="match status" value="1"/>
</dbReference>
<evidence type="ECO:0000256" key="5">
    <source>
        <dbReference type="ARBA" id="ARBA00022741"/>
    </source>
</evidence>
<dbReference type="GeneID" id="9687801"/>
<dbReference type="InterPro" id="IPR000644">
    <property type="entry name" value="CBS_dom"/>
</dbReference>
<dbReference type="InterPro" id="IPR046342">
    <property type="entry name" value="CBS_dom_sf"/>
</dbReference>
<feature type="compositionally biased region" description="Low complexity" evidence="9">
    <location>
        <begin position="21"/>
        <end position="31"/>
    </location>
</feature>
<name>C1N3D7_MICPC</name>
<dbReference type="AlphaFoldDB" id="C1N3D7"/>
<dbReference type="OrthoDB" id="418595at2759"/>
<comment type="cofactor">
    <cofactor evidence="1">
        <name>Mg(2+)</name>
        <dbReference type="ChEBI" id="CHEBI:18420"/>
    </cofactor>
</comment>
<dbReference type="KEGG" id="mpp:MICPUCDRAFT_68616"/>
<dbReference type="GO" id="GO:0008033">
    <property type="term" value="P:tRNA processing"/>
    <property type="evidence" value="ECO:0007669"/>
    <property type="project" value="UniProtKB-KW"/>
</dbReference>
<dbReference type="SUPFAM" id="SSF54631">
    <property type="entry name" value="CBS-domain pair"/>
    <property type="match status" value="1"/>
</dbReference>
<keyword evidence="3" id="KW-0808">Transferase</keyword>
<dbReference type="InterPro" id="IPR038763">
    <property type="entry name" value="DHH_sf"/>
</dbReference>
<feature type="region of interest" description="Disordered" evidence="9">
    <location>
        <begin position="588"/>
        <end position="608"/>
    </location>
</feature>
<dbReference type="SMART" id="SM00116">
    <property type="entry name" value="CBS"/>
    <property type="match status" value="2"/>
</dbReference>
<dbReference type="Pfam" id="PF01368">
    <property type="entry name" value="DHH"/>
    <property type="match status" value="1"/>
</dbReference>